<protein>
    <recommendedName>
        <fullName evidence="3">LysM domain-containing protein</fullName>
    </recommendedName>
</protein>
<dbReference type="CDD" id="cd00118">
    <property type="entry name" value="LysM"/>
    <property type="match status" value="1"/>
</dbReference>
<evidence type="ECO:0000313" key="5">
    <source>
        <dbReference type="Proteomes" id="UP001370758"/>
    </source>
</evidence>
<organism evidence="4 5">
    <name type="scientific">Arthrobotrys musiformis</name>
    <dbReference type="NCBI Taxonomy" id="47236"/>
    <lineage>
        <taxon>Eukaryota</taxon>
        <taxon>Fungi</taxon>
        <taxon>Dikarya</taxon>
        <taxon>Ascomycota</taxon>
        <taxon>Pezizomycotina</taxon>
        <taxon>Orbiliomycetes</taxon>
        <taxon>Orbiliales</taxon>
        <taxon>Orbiliaceae</taxon>
        <taxon>Arthrobotrys</taxon>
    </lineage>
</organism>
<dbReference type="InterPro" id="IPR018392">
    <property type="entry name" value="LysM"/>
</dbReference>
<feature type="compositionally biased region" description="Low complexity" evidence="1">
    <location>
        <begin position="171"/>
        <end position="198"/>
    </location>
</feature>
<evidence type="ECO:0000259" key="3">
    <source>
        <dbReference type="PROSITE" id="PS51782"/>
    </source>
</evidence>
<gene>
    <name evidence="4" type="ORF">TWF481_008764</name>
</gene>
<feature type="region of interest" description="Disordered" evidence="1">
    <location>
        <begin position="566"/>
        <end position="590"/>
    </location>
</feature>
<comment type="caution">
    <text evidence="4">The sequence shown here is derived from an EMBL/GenBank/DDBJ whole genome shotgun (WGS) entry which is preliminary data.</text>
</comment>
<proteinExistence type="predicted"/>
<dbReference type="InterPro" id="IPR036779">
    <property type="entry name" value="LysM_dom_sf"/>
</dbReference>
<feature type="compositionally biased region" description="Basic and acidic residues" evidence="1">
    <location>
        <begin position="802"/>
        <end position="815"/>
    </location>
</feature>
<keyword evidence="2" id="KW-0732">Signal</keyword>
<feature type="compositionally biased region" description="Low complexity" evidence="1">
    <location>
        <begin position="522"/>
        <end position="539"/>
    </location>
</feature>
<feature type="compositionally biased region" description="Low complexity" evidence="1">
    <location>
        <begin position="830"/>
        <end position="840"/>
    </location>
</feature>
<feature type="domain" description="LysM" evidence="3">
    <location>
        <begin position="1106"/>
        <end position="1152"/>
    </location>
</feature>
<sequence>MRSATLFLGLQCLLAGFALATNEIKKCAPEDKTERLASACSKKFQDDYDMFTTCVVICSRNDPAKPYTPGSRENSYGADEDKGYKHLSVDTYNELVKDCGSHEAVAKEFQNTCGCYADSWYSNMTSVCTINLGRPNLSTGSVTVTSSGADTTQDAEPTSTTADAEDDTETPETTTADETKTTTSAASSHHSASATSSAMEEEETETSTSAAYGHKSTSVTSSAMDEEETKTATSSAYGHKTTSESEEETETSTSAAYGHKSTSVKSSESEEETETPEPTTSTMTTHKTYKTTTSMDDEPTMTDDVETPMSTTTKKSYYEETSTDDSPMPSTTSMASTRGRGYSDDDEEETSTTSMAKESTHKTSSTKKPITTSTMDDESEYLTEGQETATDMEEMSTTSHKPTTTMKTTSAHTTAKTYGQVEETSSEEYATPSHTKIPYGSKESSSEYEATVTIKITSTSTARRGYNAETSSEEDMPEYTTMPKHYNTTTAKHNSHEYDEESTTPAQRGYTTPSGYDDEETSTTSSKKTMTTQKSSTKTPMAYTTMEESSDTPMEYTKTAMPYQSMTTTSKEHKTTHPSTTEYQAPGYSSAPSKTVWTMDECVQPTGVSESYGDGTLSANYGCLATLSGRSRDVLCLAATDAAKRDGKWGQLDKVSLDAYKEAYDMCGEKLAWTLKTTCNCVDPDYTGPVPTDKPSNLVPETLPPVCTVEPCTKANEEWPENCVKSASKWEPSHQEYMCGLLCNKGEGGAGLNTTEVSYYWKIHDQCGSHQSLVTALIESCGCPLKNSLGEGKTCVYPRTGPPERRRPIHSERSTVHTTSQVHTAPPSYTAPQAYTTPEAYAPPPAYTTSQSSKSSTTSAKPPAKTYVVEDCPHDSPGKWPTGTCLDDVFSNQDGMNIAHEVCNNQCADFPHPEWPGAQQGAYEKAIAKCKSPMEISKALAKGCGCLNDGWVNRCRPRCEPPPGYSTTMMMPKTTAMPMTTSSMKDTTMTSSWVTTTVVTQPCEGCAVTTITTVVPCSSSKTSTTPTPVISTTSSSPWTTITYTTTKCGGCPETTVVTTVPCPVTLSKVKIEPGNAATCTTKNDIPQCTIPPGKLEGKAYNSNCNQWYLIKEGDTCQAVANSIPVDMDSLKMWNGLQANDNCTCTAGRWLCVGLLEGKDKHESIRYAKGVPTYSDYGPEVTDYDNLPKPSPRPYLAEPVPAIPETTVPAYR</sequence>
<evidence type="ECO:0000313" key="4">
    <source>
        <dbReference type="EMBL" id="KAK6503760.1"/>
    </source>
</evidence>
<feature type="region of interest" description="Disordered" evidence="1">
    <location>
        <begin position="141"/>
        <end position="552"/>
    </location>
</feature>
<feature type="compositionally biased region" description="Low complexity" evidence="1">
    <location>
        <begin position="276"/>
        <end position="294"/>
    </location>
</feature>
<feature type="compositionally biased region" description="Low complexity" evidence="1">
    <location>
        <begin position="324"/>
        <end position="337"/>
    </location>
</feature>
<accession>A0AAV9W857</accession>
<feature type="compositionally biased region" description="Low complexity" evidence="1">
    <location>
        <begin position="141"/>
        <end position="162"/>
    </location>
</feature>
<evidence type="ECO:0000256" key="2">
    <source>
        <dbReference type="SAM" id="SignalP"/>
    </source>
</evidence>
<feature type="region of interest" description="Disordered" evidence="1">
    <location>
        <begin position="1191"/>
        <end position="1211"/>
    </location>
</feature>
<feature type="compositionally biased region" description="Polar residues" evidence="1">
    <location>
        <begin position="503"/>
        <end position="514"/>
    </location>
</feature>
<keyword evidence="5" id="KW-1185">Reference proteome</keyword>
<dbReference type="PROSITE" id="PS51782">
    <property type="entry name" value="LYSM"/>
    <property type="match status" value="1"/>
</dbReference>
<feature type="signal peptide" evidence="2">
    <location>
        <begin position="1"/>
        <end position="20"/>
    </location>
</feature>
<feature type="compositionally biased region" description="Low complexity" evidence="1">
    <location>
        <begin position="395"/>
        <end position="417"/>
    </location>
</feature>
<dbReference type="AlphaFoldDB" id="A0AAV9W857"/>
<feature type="region of interest" description="Disordered" evidence="1">
    <location>
        <begin position="794"/>
        <end position="863"/>
    </location>
</feature>
<dbReference type="Proteomes" id="UP001370758">
    <property type="component" value="Unassembled WGS sequence"/>
</dbReference>
<feature type="compositionally biased region" description="Low complexity" evidence="1">
    <location>
        <begin position="847"/>
        <end position="863"/>
    </location>
</feature>
<feature type="compositionally biased region" description="Low complexity" evidence="1">
    <location>
        <begin position="362"/>
        <end position="374"/>
    </location>
</feature>
<dbReference type="Gene3D" id="3.10.350.10">
    <property type="entry name" value="LysM domain"/>
    <property type="match status" value="1"/>
</dbReference>
<dbReference type="EMBL" id="JAVHJL010000005">
    <property type="protein sequence ID" value="KAK6503760.1"/>
    <property type="molecule type" value="Genomic_DNA"/>
</dbReference>
<feature type="chain" id="PRO_5043530295" description="LysM domain-containing protein" evidence="2">
    <location>
        <begin position="21"/>
        <end position="1211"/>
    </location>
</feature>
<reference evidence="4 5" key="1">
    <citation type="submission" date="2023-08" db="EMBL/GenBank/DDBJ databases">
        <authorList>
            <person name="Palmer J.M."/>
        </authorList>
    </citation>
    <scope>NUCLEOTIDE SEQUENCE [LARGE SCALE GENOMIC DNA]</scope>
    <source>
        <strain evidence="4 5">TWF481</strain>
    </source>
</reference>
<feature type="compositionally biased region" description="Acidic residues" evidence="1">
    <location>
        <begin position="295"/>
        <end position="306"/>
    </location>
</feature>
<name>A0AAV9W857_9PEZI</name>
<evidence type="ECO:0000256" key="1">
    <source>
        <dbReference type="SAM" id="MobiDB-lite"/>
    </source>
</evidence>
<dbReference type="SUPFAM" id="SSF54106">
    <property type="entry name" value="LysM domain"/>
    <property type="match status" value="1"/>
</dbReference>